<dbReference type="Gene3D" id="3.40.50.720">
    <property type="entry name" value="NAD(P)-binding Rossmann-like Domain"/>
    <property type="match status" value="2"/>
</dbReference>
<keyword evidence="1 2" id="KW-0560">Oxidoreductase</keyword>
<dbReference type="GO" id="GO:0005829">
    <property type="term" value="C:cytosol"/>
    <property type="evidence" value="ECO:0007669"/>
    <property type="project" value="TreeGrafter"/>
</dbReference>
<reference evidence="5 6" key="1">
    <citation type="submission" date="2020-08" db="EMBL/GenBank/DDBJ databases">
        <title>Genomic Encyclopedia of Type Strains, Phase III (KMG-III): the genomes of soil and plant-associated and newly described type strains.</title>
        <authorList>
            <person name="Whitman W."/>
        </authorList>
    </citation>
    <scope>NUCLEOTIDE SEQUENCE [LARGE SCALE GENOMIC DNA]</scope>
    <source>
        <strain evidence="5 6">CECT 8088</strain>
    </source>
</reference>
<dbReference type="InterPro" id="IPR036291">
    <property type="entry name" value="NAD(P)-bd_dom_sf"/>
</dbReference>
<comment type="similarity">
    <text evidence="2">Belongs to the D-isomer specific 2-hydroxyacid dehydrogenase family.</text>
</comment>
<dbReference type="InterPro" id="IPR029753">
    <property type="entry name" value="D-isomer_DH_CS"/>
</dbReference>
<accession>A0A839UX89</accession>
<dbReference type="SUPFAM" id="SSF51735">
    <property type="entry name" value="NAD(P)-binding Rossmann-fold domains"/>
    <property type="match status" value="1"/>
</dbReference>
<name>A0A839UX89_9PROT</name>
<dbReference type="SUPFAM" id="SSF52283">
    <property type="entry name" value="Formate/glycerate dehydrogenase catalytic domain-like"/>
    <property type="match status" value="1"/>
</dbReference>
<organism evidence="5 6">
    <name type="scientific">Endobacter medicaginis</name>
    <dbReference type="NCBI Taxonomy" id="1181271"/>
    <lineage>
        <taxon>Bacteria</taxon>
        <taxon>Pseudomonadati</taxon>
        <taxon>Pseudomonadota</taxon>
        <taxon>Alphaproteobacteria</taxon>
        <taxon>Acetobacterales</taxon>
        <taxon>Acetobacteraceae</taxon>
        <taxon>Endobacter</taxon>
    </lineage>
</organism>
<comment type="caution">
    <text evidence="5">The sequence shown here is derived from an EMBL/GenBank/DDBJ whole genome shotgun (WGS) entry which is preliminary data.</text>
</comment>
<evidence type="ECO:0000256" key="2">
    <source>
        <dbReference type="RuleBase" id="RU003719"/>
    </source>
</evidence>
<evidence type="ECO:0000313" key="6">
    <source>
        <dbReference type="Proteomes" id="UP000557688"/>
    </source>
</evidence>
<dbReference type="Pfam" id="PF02826">
    <property type="entry name" value="2-Hacid_dh_C"/>
    <property type="match status" value="1"/>
</dbReference>
<evidence type="ECO:0000259" key="3">
    <source>
        <dbReference type="Pfam" id="PF00389"/>
    </source>
</evidence>
<dbReference type="CDD" id="cd05301">
    <property type="entry name" value="GDH"/>
    <property type="match status" value="1"/>
</dbReference>
<dbReference type="Proteomes" id="UP000557688">
    <property type="component" value="Unassembled WGS sequence"/>
</dbReference>
<protein>
    <submittedName>
        <fullName evidence="5">Lactate dehydrogenase-like 2-hydroxyacid dehydrogenase</fullName>
    </submittedName>
</protein>
<keyword evidence="6" id="KW-1185">Reference proteome</keyword>
<sequence length="319" mass="33212">MTARQAITVATPVLPEKMIDRLAAQFALNAPPTAPMPAAEAVADARRRGAQALLVSVQNRLDAAAIDALPDTLRIIATVSVGTDHIDLAAAARRGIVVSNTPGVLDACNADLTWLLILGAARRAAEAMDYIRRGTALCPLLGTRVSGRSLGIWGMGRIGREVARRATGFGMQVLYHNRNRLPPQGEQGALFCPDRADFLARSQILTLHMPASAATDGIIDAGVFAALPPGAIFINAARGSLVDEDALLAALGSGHLAGAGLDVFRNEPDLDPRLSNHPRIFALPHIGSATVETRGAMAAMAIDNVEAVLSGAPAPTAVT</sequence>
<dbReference type="GO" id="GO:0030267">
    <property type="term" value="F:glyoxylate reductase (NADPH) activity"/>
    <property type="evidence" value="ECO:0007669"/>
    <property type="project" value="TreeGrafter"/>
</dbReference>
<proteinExistence type="inferred from homology"/>
<dbReference type="EMBL" id="JACHXV010000003">
    <property type="protein sequence ID" value="MBB3173265.1"/>
    <property type="molecule type" value="Genomic_DNA"/>
</dbReference>
<dbReference type="InterPro" id="IPR006139">
    <property type="entry name" value="D-isomer_2_OHA_DH_cat_dom"/>
</dbReference>
<dbReference type="AlphaFoldDB" id="A0A839UX89"/>
<dbReference type="InterPro" id="IPR006140">
    <property type="entry name" value="D-isomer_DH_NAD-bd"/>
</dbReference>
<dbReference type="GO" id="GO:0051287">
    <property type="term" value="F:NAD binding"/>
    <property type="evidence" value="ECO:0007669"/>
    <property type="project" value="InterPro"/>
</dbReference>
<dbReference type="PROSITE" id="PS00671">
    <property type="entry name" value="D_2_HYDROXYACID_DH_3"/>
    <property type="match status" value="1"/>
</dbReference>
<dbReference type="PANTHER" id="PTHR10996:SF283">
    <property type="entry name" value="GLYOXYLATE_HYDROXYPYRUVATE REDUCTASE B"/>
    <property type="match status" value="1"/>
</dbReference>
<dbReference type="GO" id="GO:0016618">
    <property type="term" value="F:hydroxypyruvate reductase [NAD(P)H] activity"/>
    <property type="evidence" value="ECO:0007669"/>
    <property type="project" value="TreeGrafter"/>
</dbReference>
<evidence type="ECO:0000259" key="4">
    <source>
        <dbReference type="Pfam" id="PF02826"/>
    </source>
</evidence>
<dbReference type="RefSeq" id="WP_183274887.1">
    <property type="nucleotide sequence ID" value="NZ_JACHXV010000003.1"/>
</dbReference>
<dbReference type="PANTHER" id="PTHR10996">
    <property type="entry name" value="2-HYDROXYACID DEHYDROGENASE-RELATED"/>
    <property type="match status" value="1"/>
</dbReference>
<feature type="domain" description="D-isomer specific 2-hydroxyacid dehydrogenase NAD-binding" evidence="4">
    <location>
        <begin position="116"/>
        <end position="287"/>
    </location>
</feature>
<gene>
    <name evidence="5" type="ORF">FHR90_001083</name>
</gene>
<dbReference type="InterPro" id="IPR050223">
    <property type="entry name" value="D-isomer_2-hydroxyacid_DH"/>
</dbReference>
<dbReference type="PROSITE" id="PS00670">
    <property type="entry name" value="D_2_HYDROXYACID_DH_2"/>
    <property type="match status" value="1"/>
</dbReference>
<evidence type="ECO:0000256" key="1">
    <source>
        <dbReference type="ARBA" id="ARBA00023002"/>
    </source>
</evidence>
<feature type="domain" description="D-isomer specific 2-hydroxyacid dehydrogenase catalytic" evidence="3">
    <location>
        <begin position="35"/>
        <end position="318"/>
    </location>
</feature>
<evidence type="ECO:0000313" key="5">
    <source>
        <dbReference type="EMBL" id="MBB3173265.1"/>
    </source>
</evidence>
<dbReference type="Pfam" id="PF00389">
    <property type="entry name" value="2-Hacid_dh"/>
    <property type="match status" value="1"/>
</dbReference>